<dbReference type="InterPro" id="IPR039420">
    <property type="entry name" value="WalR-like"/>
</dbReference>
<dbReference type="PANTHER" id="PTHR48111:SF22">
    <property type="entry name" value="REGULATOR OF RPOS"/>
    <property type="match status" value="1"/>
</dbReference>
<keyword evidence="3 8" id="KW-0597">Phosphoprotein</keyword>
<dbReference type="AlphaFoldDB" id="A0AA91VB96"/>
<keyword evidence="6 9" id="KW-0238">DNA-binding</keyword>
<evidence type="ECO:0000256" key="1">
    <source>
        <dbReference type="ARBA" id="ARBA00004496"/>
    </source>
</evidence>
<evidence type="ECO:0000313" key="13">
    <source>
        <dbReference type="Proteomes" id="UP000221020"/>
    </source>
</evidence>
<comment type="caution">
    <text evidence="12">The sequence shown here is derived from an EMBL/GenBank/DDBJ whole genome shotgun (WGS) entry which is preliminary data.</text>
</comment>
<keyword evidence="2" id="KW-0963">Cytoplasm</keyword>
<feature type="DNA-binding region" description="OmpR/PhoB-type" evidence="9">
    <location>
        <begin position="125"/>
        <end position="223"/>
    </location>
</feature>
<keyword evidence="4" id="KW-0902">Two-component regulatory system</keyword>
<dbReference type="PANTHER" id="PTHR48111">
    <property type="entry name" value="REGULATOR OF RPOS"/>
    <property type="match status" value="1"/>
</dbReference>
<dbReference type="InterPro" id="IPR001867">
    <property type="entry name" value="OmpR/PhoB-type_DNA-bd"/>
</dbReference>
<comment type="subcellular location">
    <subcellularLocation>
        <location evidence="1">Cytoplasm</location>
    </subcellularLocation>
</comment>
<dbReference type="GO" id="GO:0032993">
    <property type="term" value="C:protein-DNA complex"/>
    <property type="evidence" value="ECO:0007669"/>
    <property type="project" value="TreeGrafter"/>
</dbReference>
<evidence type="ECO:0000313" key="12">
    <source>
        <dbReference type="EMBL" id="PED81215.1"/>
    </source>
</evidence>
<protein>
    <submittedName>
        <fullName evidence="12">DNA-binding response regulator</fullName>
    </submittedName>
</protein>
<dbReference type="GO" id="GO:0000976">
    <property type="term" value="F:transcription cis-regulatory region binding"/>
    <property type="evidence" value="ECO:0007669"/>
    <property type="project" value="TreeGrafter"/>
</dbReference>
<organism evidence="12 13">
    <name type="scientific">Bacillus pseudomycoides</name>
    <dbReference type="NCBI Taxonomy" id="64104"/>
    <lineage>
        <taxon>Bacteria</taxon>
        <taxon>Bacillati</taxon>
        <taxon>Bacillota</taxon>
        <taxon>Bacilli</taxon>
        <taxon>Bacillales</taxon>
        <taxon>Bacillaceae</taxon>
        <taxon>Bacillus</taxon>
        <taxon>Bacillus cereus group</taxon>
    </lineage>
</organism>
<feature type="domain" description="OmpR/PhoB-type" evidence="11">
    <location>
        <begin position="125"/>
        <end position="223"/>
    </location>
</feature>
<dbReference type="SUPFAM" id="SSF52172">
    <property type="entry name" value="CheY-like"/>
    <property type="match status" value="1"/>
</dbReference>
<dbReference type="PROSITE" id="PS51755">
    <property type="entry name" value="OMPR_PHOB"/>
    <property type="match status" value="1"/>
</dbReference>
<dbReference type="SUPFAM" id="SSF46894">
    <property type="entry name" value="C-terminal effector domain of the bipartite response regulators"/>
    <property type="match status" value="1"/>
</dbReference>
<dbReference type="InterPro" id="IPR036388">
    <property type="entry name" value="WH-like_DNA-bd_sf"/>
</dbReference>
<accession>A0AA91VB96</accession>
<dbReference type="RefSeq" id="WP_097899009.1">
    <property type="nucleotide sequence ID" value="NZ_NVOR01000073.1"/>
</dbReference>
<evidence type="ECO:0000256" key="2">
    <source>
        <dbReference type="ARBA" id="ARBA00022490"/>
    </source>
</evidence>
<evidence type="ECO:0000256" key="9">
    <source>
        <dbReference type="PROSITE-ProRule" id="PRU01091"/>
    </source>
</evidence>
<keyword evidence="5" id="KW-0805">Transcription regulation</keyword>
<dbReference type="EMBL" id="NVOR01000073">
    <property type="protein sequence ID" value="PED81215.1"/>
    <property type="molecule type" value="Genomic_DNA"/>
</dbReference>
<reference evidence="12 13" key="1">
    <citation type="submission" date="2017-09" db="EMBL/GenBank/DDBJ databases">
        <title>Large-scale bioinformatics analysis of Bacillus genomes uncovers conserved roles of natural products in bacterial physiology.</title>
        <authorList>
            <consortium name="Agbiome Team Llc"/>
            <person name="Bleich R.M."/>
            <person name="Grubbs K.J."/>
            <person name="Santa Maria K.C."/>
            <person name="Allen S.E."/>
            <person name="Farag S."/>
            <person name="Shank E.A."/>
            <person name="Bowers A."/>
        </authorList>
    </citation>
    <scope>NUCLEOTIDE SEQUENCE [LARGE SCALE GENOMIC DNA]</scope>
    <source>
        <strain evidence="12 13">AFS092012</strain>
    </source>
</reference>
<dbReference type="InterPro" id="IPR001789">
    <property type="entry name" value="Sig_transdc_resp-reg_receiver"/>
</dbReference>
<dbReference type="Pfam" id="PF00072">
    <property type="entry name" value="Response_reg"/>
    <property type="match status" value="1"/>
</dbReference>
<evidence type="ECO:0000256" key="5">
    <source>
        <dbReference type="ARBA" id="ARBA00023015"/>
    </source>
</evidence>
<dbReference type="PROSITE" id="PS50110">
    <property type="entry name" value="RESPONSE_REGULATORY"/>
    <property type="match status" value="1"/>
</dbReference>
<evidence type="ECO:0000256" key="7">
    <source>
        <dbReference type="ARBA" id="ARBA00023163"/>
    </source>
</evidence>
<dbReference type="Gene3D" id="3.40.50.2300">
    <property type="match status" value="1"/>
</dbReference>
<dbReference type="GO" id="GO:0005829">
    <property type="term" value="C:cytosol"/>
    <property type="evidence" value="ECO:0007669"/>
    <property type="project" value="TreeGrafter"/>
</dbReference>
<dbReference type="FunFam" id="1.10.10.10:FF:000005">
    <property type="entry name" value="Two-component system response regulator"/>
    <property type="match status" value="1"/>
</dbReference>
<evidence type="ECO:0000259" key="11">
    <source>
        <dbReference type="PROSITE" id="PS51755"/>
    </source>
</evidence>
<evidence type="ECO:0000256" key="6">
    <source>
        <dbReference type="ARBA" id="ARBA00023125"/>
    </source>
</evidence>
<dbReference type="SMART" id="SM00448">
    <property type="entry name" value="REC"/>
    <property type="match status" value="1"/>
</dbReference>
<sequence length="227" mass="26211">MYILLAEDDKKLGRLIVHMLGKEKHTVDWVTDGASALDYIFSTLYDLVLLDWMMPEVSGIDVCKQLRNNHFQGLILMLTAKDDVLNRVEGLDAGADDYIVKPFQFEELFARVRALERRGNIPFINNVLKVGELTLDRVNHKVCRKEQEIQLSPKEYQLLNILMSNPEQILPRDVLLDKIWGIEADVSDNNLDALVRLLRKKVETPEGERLIHNIRGVGYRLVKHHVF</sequence>
<dbReference type="CDD" id="cd00383">
    <property type="entry name" value="trans_reg_C"/>
    <property type="match status" value="1"/>
</dbReference>
<feature type="modified residue" description="4-aspartylphosphate" evidence="8">
    <location>
        <position position="51"/>
    </location>
</feature>
<feature type="domain" description="Response regulatory" evidence="10">
    <location>
        <begin position="2"/>
        <end position="116"/>
    </location>
</feature>
<dbReference type="GO" id="GO:0006355">
    <property type="term" value="P:regulation of DNA-templated transcription"/>
    <property type="evidence" value="ECO:0007669"/>
    <property type="project" value="InterPro"/>
</dbReference>
<dbReference type="InterPro" id="IPR011006">
    <property type="entry name" value="CheY-like_superfamily"/>
</dbReference>
<name>A0AA91VB96_9BACI</name>
<evidence type="ECO:0000256" key="3">
    <source>
        <dbReference type="ARBA" id="ARBA00022553"/>
    </source>
</evidence>
<proteinExistence type="predicted"/>
<dbReference type="SMART" id="SM00862">
    <property type="entry name" value="Trans_reg_C"/>
    <property type="match status" value="1"/>
</dbReference>
<dbReference type="Proteomes" id="UP000221020">
    <property type="component" value="Unassembled WGS sequence"/>
</dbReference>
<keyword evidence="7" id="KW-0804">Transcription</keyword>
<dbReference type="Pfam" id="PF00486">
    <property type="entry name" value="Trans_reg_C"/>
    <property type="match status" value="1"/>
</dbReference>
<dbReference type="InterPro" id="IPR016032">
    <property type="entry name" value="Sig_transdc_resp-reg_C-effctor"/>
</dbReference>
<evidence type="ECO:0000256" key="4">
    <source>
        <dbReference type="ARBA" id="ARBA00023012"/>
    </source>
</evidence>
<gene>
    <name evidence="12" type="ORF">CON65_18510</name>
</gene>
<evidence type="ECO:0000259" key="10">
    <source>
        <dbReference type="PROSITE" id="PS50110"/>
    </source>
</evidence>
<dbReference type="Gene3D" id="1.10.10.10">
    <property type="entry name" value="Winged helix-like DNA-binding domain superfamily/Winged helix DNA-binding domain"/>
    <property type="match status" value="1"/>
</dbReference>
<dbReference type="Gene3D" id="6.10.250.690">
    <property type="match status" value="1"/>
</dbReference>
<dbReference type="GO" id="GO:0000156">
    <property type="term" value="F:phosphorelay response regulator activity"/>
    <property type="evidence" value="ECO:0007669"/>
    <property type="project" value="TreeGrafter"/>
</dbReference>
<evidence type="ECO:0000256" key="8">
    <source>
        <dbReference type="PROSITE-ProRule" id="PRU00169"/>
    </source>
</evidence>